<gene>
    <name evidence="2" type="primary">A03g505310.1_BraROA</name>
    <name evidence="2" type="ORF">IGI04_012173</name>
</gene>
<evidence type="ECO:0000313" key="2">
    <source>
        <dbReference type="EMBL" id="KAG5406054.1"/>
    </source>
</evidence>
<evidence type="ECO:0000256" key="1">
    <source>
        <dbReference type="SAM" id="MobiDB-lite"/>
    </source>
</evidence>
<feature type="compositionally biased region" description="Low complexity" evidence="1">
    <location>
        <begin position="77"/>
        <end position="113"/>
    </location>
</feature>
<feature type="region of interest" description="Disordered" evidence="1">
    <location>
        <begin position="59"/>
        <end position="130"/>
    </location>
</feature>
<feature type="compositionally biased region" description="Acidic residues" evidence="1">
    <location>
        <begin position="114"/>
        <end position="130"/>
    </location>
</feature>
<evidence type="ECO:0000313" key="3">
    <source>
        <dbReference type="Proteomes" id="UP000823674"/>
    </source>
</evidence>
<comment type="caution">
    <text evidence="2">The sequence shown here is derived from an EMBL/GenBank/DDBJ whole genome shotgun (WGS) entry which is preliminary data.</text>
</comment>
<dbReference type="Proteomes" id="UP000823674">
    <property type="component" value="Chromosome A03"/>
</dbReference>
<accession>A0ABQ7N570</accession>
<organism evidence="2 3">
    <name type="scientific">Brassica rapa subsp. trilocularis</name>
    <dbReference type="NCBI Taxonomy" id="1813537"/>
    <lineage>
        <taxon>Eukaryota</taxon>
        <taxon>Viridiplantae</taxon>
        <taxon>Streptophyta</taxon>
        <taxon>Embryophyta</taxon>
        <taxon>Tracheophyta</taxon>
        <taxon>Spermatophyta</taxon>
        <taxon>Magnoliopsida</taxon>
        <taxon>eudicotyledons</taxon>
        <taxon>Gunneridae</taxon>
        <taxon>Pentapetalae</taxon>
        <taxon>rosids</taxon>
        <taxon>malvids</taxon>
        <taxon>Brassicales</taxon>
        <taxon>Brassicaceae</taxon>
        <taxon>Brassiceae</taxon>
        <taxon>Brassica</taxon>
    </lineage>
</organism>
<protein>
    <submittedName>
        <fullName evidence="2">Uncharacterized protein</fullName>
    </submittedName>
</protein>
<name>A0ABQ7N570_BRACM</name>
<feature type="non-terminal residue" evidence="2">
    <location>
        <position position="1"/>
    </location>
</feature>
<keyword evidence="3" id="KW-1185">Reference proteome</keyword>
<proteinExistence type="predicted"/>
<sequence>VHTYQYQETMKRGFLDPSRKEPAGLCTIRKSTREESIDTLQEASIDSLLDYIMTKRNEQHVSGELSRVEDAGTENATSTSIDDTTSTSLDGTTSTSTYITTSTSIDIPTSSSIDDIDREVTMEDSSELEE</sequence>
<dbReference type="EMBL" id="JADBGQ010000003">
    <property type="protein sequence ID" value="KAG5406054.1"/>
    <property type="molecule type" value="Genomic_DNA"/>
</dbReference>
<feature type="compositionally biased region" description="Basic and acidic residues" evidence="1">
    <location>
        <begin position="59"/>
        <end position="70"/>
    </location>
</feature>
<reference evidence="2 3" key="1">
    <citation type="submission" date="2021-03" db="EMBL/GenBank/DDBJ databases">
        <authorList>
            <person name="King G.J."/>
            <person name="Bancroft I."/>
            <person name="Baten A."/>
            <person name="Bloomfield J."/>
            <person name="Borpatragohain P."/>
            <person name="He Z."/>
            <person name="Irish N."/>
            <person name="Irwin J."/>
            <person name="Liu K."/>
            <person name="Mauleon R.P."/>
            <person name="Moore J."/>
            <person name="Morris R."/>
            <person name="Ostergaard L."/>
            <person name="Wang B."/>
            <person name="Wells R."/>
        </authorList>
    </citation>
    <scope>NUCLEOTIDE SEQUENCE [LARGE SCALE GENOMIC DNA]</scope>
    <source>
        <strain evidence="2">R-o-18</strain>
        <tissue evidence="2">Leaf</tissue>
    </source>
</reference>